<gene>
    <name evidence="2" type="ORF">F383_09527</name>
</gene>
<feature type="compositionally biased region" description="Basic residues" evidence="1">
    <location>
        <begin position="1"/>
        <end position="19"/>
    </location>
</feature>
<evidence type="ECO:0000256" key="1">
    <source>
        <dbReference type="SAM" id="MobiDB-lite"/>
    </source>
</evidence>
<keyword evidence="2" id="KW-0436">Ligase</keyword>
<evidence type="ECO:0000313" key="3">
    <source>
        <dbReference type="Proteomes" id="UP000032142"/>
    </source>
</evidence>
<feature type="compositionally biased region" description="Polar residues" evidence="1">
    <location>
        <begin position="24"/>
        <end position="48"/>
    </location>
</feature>
<name>A0A0B0P1Q1_GOSAR</name>
<organism evidence="2 3">
    <name type="scientific">Gossypium arboreum</name>
    <name type="common">Tree cotton</name>
    <name type="synonym">Gossypium nanking</name>
    <dbReference type="NCBI Taxonomy" id="29729"/>
    <lineage>
        <taxon>Eukaryota</taxon>
        <taxon>Viridiplantae</taxon>
        <taxon>Streptophyta</taxon>
        <taxon>Embryophyta</taxon>
        <taxon>Tracheophyta</taxon>
        <taxon>Spermatophyta</taxon>
        <taxon>Magnoliopsida</taxon>
        <taxon>eudicotyledons</taxon>
        <taxon>Gunneridae</taxon>
        <taxon>Pentapetalae</taxon>
        <taxon>rosids</taxon>
        <taxon>malvids</taxon>
        <taxon>Malvales</taxon>
        <taxon>Malvaceae</taxon>
        <taxon>Malvoideae</taxon>
        <taxon>Gossypium</taxon>
    </lineage>
</organism>
<protein>
    <submittedName>
        <fullName evidence="2">Leucine--tRNA ligase</fullName>
    </submittedName>
</protein>
<keyword evidence="3" id="KW-1185">Reference proteome</keyword>
<proteinExistence type="predicted"/>
<sequence>MIARGIHGRGTRGRGRDRKGPRVESSSLGSMPNLDTSETPVSPTTEIGSQDHMVGDEHCPRLWKYVEASYIDARRREFLNLTQGNRLVAKYEAKFLRLSCYREREFSVLLEKAKIAEEVKRTECQNRDHERELAPLLLLLDYSRVEIVVDAIRRVVQQLPRGRGQARGGNGMGCGQRAPYRDVITGTFLIYDVPYLALIDIGNPQT</sequence>
<reference evidence="3" key="1">
    <citation type="submission" date="2014-09" db="EMBL/GenBank/DDBJ databases">
        <authorList>
            <person name="Mudge J."/>
            <person name="Ramaraj T."/>
            <person name="Lindquist I.E."/>
            <person name="Bharti A.K."/>
            <person name="Sundararajan A."/>
            <person name="Cameron C.T."/>
            <person name="Woodward J.E."/>
            <person name="May G.D."/>
            <person name="Brubaker C."/>
            <person name="Broadhvest J."/>
            <person name="Wilkins T.A."/>
        </authorList>
    </citation>
    <scope>NUCLEOTIDE SEQUENCE</scope>
    <source>
        <strain evidence="3">cv. AKA8401</strain>
    </source>
</reference>
<dbReference type="GO" id="GO:0016874">
    <property type="term" value="F:ligase activity"/>
    <property type="evidence" value="ECO:0007669"/>
    <property type="project" value="UniProtKB-KW"/>
</dbReference>
<accession>A0A0B0P1Q1</accession>
<evidence type="ECO:0000313" key="2">
    <source>
        <dbReference type="EMBL" id="KHG18079.1"/>
    </source>
</evidence>
<dbReference type="AlphaFoldDB" id="A0A0B0P1Q1"/>
<dbReference type="Proteomes" id="UP000032142">
    <property type="component" value="Unassembled WGS sequence"/>
</dbReference>
<dbReference type="EMBL" id="KN409779">
    <property type="protein sequence ID" value="KHG18079.1"/>
    <property type="molecule type" value="Genomic_DNA"/>
</dbReference>
<feature type="region of interest" description="Disordered" evidence="1">
    <location>
        <begin position="1"/>
        <end position="53"/>
    </location>
</feature>